<dbReference type="InterPro" id="IPR012893">
    <property type="entry name" value="HipA-like_C"/>
</dbReference>
<gene>
    <name evidence="6" type="ORF">SAMN04488082_12338</name>
</gene>
<dbReference type="InterPro" id="IPR052028">
    <property type="entry name" value="HipA_Ser/Thr_kinase"/>
</dbReference>
<dbReference type="Pfam" id="PF07804">
    <property type="entry name" value="HipA_C"/>
    <property type="match status" value="1"/>
</dbReference>
<feature type="domain" description="HipA-like C-terminal" evidence="4">
    <location>
        <begin position="179"/>
        <end position="387"/>
    </location>
</feature>
<dbReference type="STRING" id="52560.SAMN04488082_12338"/>
<organism evidence="6 7">
    <name type="scientific">Desulfomicrobium apsheronum</name>
    <dbReference type="NCBI Taxonomy" id="52560"/>
    <lineage>
        <taxon>Bacteria</taxon>
        <taxon>Pseudomonadati</taxon>
        <taxon>Thermodesulfobacteriota</taxon>
        <taxon>Desulfovibrionia</taxon>
        <taxon>Desulfovibrionales</taxon>
        <taxon>Desulfomicrobiaceae</taxon>
        <taxon>Desulfomicrobium</taxon>
    </lineage>
</organism>
<evidence type="ECO:0000313" key="7">
    <source>
        <dbReference type="Proteomes" id="UP000198635"/>
    </source>
</evidence>
<dbReference type="OrthoDB" id="9805913at2"/>
<dbReference type="AlphaFoldDB" id="A0A1I3ZC47"/>
<comment type="similarity">
    <text evidence="1">Belongs to the HipA Ser/Thr kinase family.</text>
</comment>
<dbReference type="Proteomes" id="UP000198635">
    <property type="component" value="Unassembled WGS sequence"/>
</dbReference>
<dbReference type="Pfam" id="PF13657">
    <property type="entry name" value="Couple_hipA"/>
    <property type="match status" value="1"/>
</dbReference>
<evidence type="ECO:0000256" key="2">
    <source>
        <dbReference type="ARBA" id="ARBA00022679"/>
    </source>
</evidence>
<dbReference type="PANTHER" id="PTHR37419">
    <property type="entry name" value="SERINE/THREONINE-PROTEIN KINASE TOXIN HIPA"/>
    <property type="match status" value="1"/>
</dbReference>
<evidence type="ECO:0000259" key="5">
    <source>
        <dbReference type="Pfam" id="PF13657"/>
    </source>
</evidence>
<dbReference type="GO" id="GO:0004674">
    <property type="term" value="F:protein serine/threonine kinase activity"/>
    <property type="evidence" value="ECO:0007669"/>
    <property type="project" value="TreeGrafter"/>
</dbReference>
<evidence type="ECO:0000256" key="1">
    <source>
        <dbReference type="ARBA" id="ARBA00010164"/>
    </source>
</evidence>
<sequence length="418" mass="46754">MTSTSERAVVFIRLPGMDYVPAGMLRHEDRAYFFRYGRRYLGRPDAIPLDPARMPLADLEFSGNTLFSALRDAAPDRWGRKVLGLMASRAPGTLSEFEVLTAAHHPQRMGALAFGPTPDGPESMAPWATGDAFCMVPKDLRRVAAIVARIDEFEDNEDLDELRDGMPEDAFLAALASSLSLGGARPKAMVTLDGAPWIAKFSKRGDPWREPVVEHATMTLAARCGITVASTRLMELDGHFVLLVQRFDRLNGGSRHVISGFTLTGAEEDGDWGSYQNLAEQARRLGDAQSGAEIFRRMAFNALCSNRDDHLRNHAFFVSRKAIAMTPAYDLVPSSIRFRQWDLSLRCGQEGRAATRSNILSDVRPFGLNEREATRIWDEMRETAANWRKHFAGHGVTKREMDELRHRFTLTKTETRAP</sequence>
<keyword evidence="3 6" id="KW-0418">Kinase</keyword>
<name>A0A1I3ZC47_9BACT</name>
<keyword evidence="7" id="KW-1185">Reference proteome</keyword>
<dbReference type="GO" id="GO:0005829">
    <property type="term" value="C:cytosol"/>
    <property type="evidence" value="ECO:0007669"/>
    <property type="project" value="TreeGrafter"/>
</dbReference>
<protein>
    <submittedName>
        <fullName evidence="6">Serine/threonine-protein kinase HipA</fullName>
    </submittedName>
</protein>
<evidence type="ECO:0000256" key="3">
    <source>
        <dbReference type="ARBA" id="ARBA00022777"/>
    </source>
</evidence>
<reference evidence="7" key="1">
    <citation type="submission" date="2016-10" db="EMBL/GenBank/DDBJ databases">
        <authorList>
            <person name="Varghese N."/>
            <person name="Submissions S."/>
        </authorList>
    </citation>
    <scope>NUCLEOTIDE SEQUENCE [LARGE SCALE GENOMIC DNA]</scope>
    <source>
        <strain evidence="7">DSM 5918</strain>
    </source>
</reference>
<evidence type="ECO:0000259" key="4">
    <source>
        <dbReference type="Pfam" id="PF07804"/>
    </source>
</evidence>
<dbReference type="InterPro" id="IPR017508">
    <property type="entry name" value="HipA_N1"/>
</dbReference>
<keyword evidence="2" id="KW-0808">Transferase</keyword>
<evidence type="ECO:0000313" key="6">
    <source>
        <dbReference type="EMBL" id="SFK41592.1"/>
    </source>
</evidence>
<proteinExistence type="inferred from homology"/>
<dbReference type="PANTHER" id="PTHR37419:SF8">
    <property type="entry name" value="TOXIN YJJJ"/>
    <property type="match status" value="1"/>
</dbReference>
<dbReference type="RefSeq" id="WP_092378804.1">
    <property type="nucleotide sequence ID" value="NZ_FORX01000023.1"/>
</dbReference>
<accession>A0A1I3ZC47</accession>
<feature type="domain" description="HipA N-terminal subdomain 1" evidence="5">
    <location>
        <begin position="20"/>
        <end position="114"/>
    </location>
</feature>
<dbReference type="EMBL" id="FORX01000023">
    <property type="protein sequence ID" value="SFK41592.1"/>
    <property type="molecule type" value="Genomic_DNA"/>
</dbReference>